<dbReference type="InterPro" id="IPR007444">
    <property type="entry name" value="Glucan_biosyn_MdoG_C"/>
</dbReference>
<dbReference type="GO" id="GO:0030288">
    <property type="term" value="C:outer membrane-bounded periplasmic space"/>
    <property type="evidence" value="ECO:0007669"/>
    <property type="project" value="TreeGrafter"/>
</dbReference>
<accession>A0A2N9YG41</accession>
<comment type="subcellular location">
    <subcellularLocation>
        <location evidence="1">Periplasm</location>
    </subcellularLocation>
</comment>
<keyword evidence="5 7" id="KW-0732">Signal</keyword>
<evidence type="ECO:0000313" key="10">
    <source>
        <dbReference type="Proteomes" id="UP000234271"/>
    </source>
</evidence>
<evidence type="ECO:0000256" key="4">
    <source>
        <dbReference type="ARBA" id="ARBA00015376"/>
    </source>
</evidence>
<keyword evidence="6" id="KW-0574">Periplasm</keyword>
<dbReference type="Gene3D" id="2.60.40.10">
    <property type="entry name" value="Immunoglobulins"/>
    <property type="match status" value="1"/>
</dbReference>
<evidence type="ECO:0000256" key="1">
    <source>
        <dbReference type="ARBA" id="ARBA00004418"/>
    </source>
</evidence>
<dbReference type="Proteomes" id="UP000234271">
    <property type="component" value="Chromosome"/>
</dbReference>
<comment type="similarity">
    <text evidence="3">Belongs to the OpgD/OpgG family.</text>
</comment>
<feature type="signal peptide" evidence="7">
    <location>
        <begin position="1"/>
        <end position="18"/>
    </location>
</feature>
<evidence type="ECO:0000256" key="7">
    <source>
        <dbReference type="SAM" id="SignalP"/>
    </source>
</evidence>
<protein>
    <recommendedName>
        <fullName evidence="4">Glucans biosynthesis protein G</fullName>
    </recommendedName>
</protein>
<dbReference type="STRING" id="288004.AL038_11130"/>
<dbReference type="RefSeq" id="WP_062152849.1">
    <property type="nucleotide sequence ID" value="NZ_CP012373.2"/>
</dbReference>
<dbReference type="GO" id="GO:0003824">
    <property type="term" value="F:catalytic activity"/>
    <property type="evidence" value="ECO:0007669"/>
    <property type="project" value="InterPro"/>
</dbReference>
<dbReference type="InterPro" id="IPR011013">
    <property type="entry name" value="Gal_mutarotase_sf_dom"/>
</dbReference>
<dbReference type="AlphaFoldDB" id="A0A2N9YG41"/>
<keyword evidence="10" id="KW-1185">Reference proteome</keyword>
<evidence type="ECO:0000256" key="2">
    <source>
        <dbReference type="ARBA" id="ARBA00005001"/>
    </source>
</evidence>
<dbReference type="Gene3D" id="2.70.98.10">
    <property type="match status" value="1"/>
</dbReference>
<evidence type="ECO:0000256" key="3">
    <source>
        <dbReference type="ARBA" id="ARBA00009284"/>
    </source>
</evidence>
<feature type="chain" id="PRO_5014802798" description="Glucans biosynthesis protein G" evidence="7">
    <location>
        <begin position="19"/>
        <end position="523"/>
    </location>
</feature>
<dbReference type="SUPFAM" id="SSF74650">
    <property type="entry name" value="Galactose mutarotase-like"/>
    <property type="match status" value="1"/>
</dbReference>
<gene>
    <name evidence="9" type="ORF">BLE401_13130</name>
</gene>
<evidence type="ECO:0000313" key="9">
    <source>
        <dbReference type="EMBL" id="AUI69541.1"/>
    </source>
</evidence>
<dbReference type="SUPFAM" id="SSF81296">
    <property type="entry name" value="E set domains"/>
    <property type="match status" value="1"/>
</dbReference>
<sequence>MVKRPLFLLSLISTLYCAPCFLTVVNATPEIPLEKIQVTDNFNFANIHRRAAELALQPYKEDSTAILPDYLATLDYDQFREIRFRQDKSLWIKDKLPFISRFFHRGFLYNKQVKLNIIDQGIVTPIEYNRELFNFGKTQLPPDIPASLGFAGFQLFYPLSDDQNFNEFAVFLGASYFRAVGKNQHWGLSARGLAINTGAVTGEEFPYFREFWLEKPDKDATTLTIYALLDSKSVTGAYRFILSPGIDTVITVKASIFPREKVEKLGIAPLTSMFYHGENTDRFQDDFRPEVHDSDGLLMANGTGEWIWRPLNNPPELRLSSFSDENPKGFGLMQRDQDFNNYQDLESFYHQRPSAWVEPLGAWGKGVFQLVEIPTDAERNDNIVLFWIPETPVEKGGELNFEYSIRFIGKDEQLQSGGRVIATRIGRGGSDSRDEKLRKFVVDFSGSAFDALPPETSLEGVVSASKGKIINKVVQRNVFSKGYRLFFELETEEQNSVELRAFLKRGNDVLTETWSYQWNPTKK</sequence>
<reference evidence="10" key="1">
    <citation type="submission" date="2016-12" db="EMBL/GenBank/DDBJ databases">
        <title>Complete Genome Sequence of Beggiatoa leptomitiformis D-401.</title>
        <authorList>
            <person name="Fomenkov A."/>
            <person name="Vincze T."/>
            <person name="Grabovich M."/>
            <person name="Anton B.P."/>
            <person name="Dubinina G."/>
            <person name="Orlova M."/>
            <person name="Belousova E."/>
            <person name="Roberts R.J."/>
        </authorList>
    </citation>
    <scope>NUCLEOTIDE SEQUENCE [LARGE SCALE GENOMIC DNA]</scope>
    <source>
        <strain evidence="10">D-401</strain>
    </source>
</reference>
<dbReference type="UniPathway" id="UPA00637"/>
<dbReference type="InterPro" id="IPR014718">
    <property type="entry name" value="GH-type_carb-bd"/>
</dbReference>
<dbReference type="OrthoDB" id="335750at2"/>
<dbReference type="GO" id="GO:0030246">
    <property type="term" value="F:carbohydrate binding"/>
    <property type="evidence" value="ECO:0007669"/>
    <property type="project" value="InterPro"/>
</dbReference>
<dbReference type="PANTHER" id="PTHR30504:SF4">
    <property type="entry name" value="GLUCANS BIOSYNTHESIS PROTEIN G"/>
    <property type="match status" value="1"/>
</dbReference>
<evidence type="ECO:0000259" key="8">
    <source>
        <dbReference type="Pfam" id="PF04349"/>
    </source>
</evidence>
<dbReference type="PIRSF" id="PIRSF006281">
    <property type="entry name" value="MdoG"/>
    <property type="match status" value="1"/>
</dbReference>
<dbReference type="GO" id="GO:0051274">
    <property type="term" value="P:beta-glucan biosynthetic process"/>
    <property type="evidence" value="ECO:0007669"/>
    <property type="project" value="TreeGrafter"/>
</dbReference>
<name>A0A2N9YG41_9GAMM</name>
<feature type="domain" description="Glucan biosynthesis periplasmic MdoG C-terminal" evidence="8">
    <location>
        <begin position="42"/>
        <end position="518"/>
    </location>
</feature>
<proteinExistence type="inferred from homology"/>
<dbReference type="InterPro" id="IPR013783">
    <property type="entry name" value="Ig-like_fold"/>
</dbReference>
<evidence type="ECO:0000256" key="5">
    <source>
        <dbReference type="ARBA" id="ARBA00022729"/>
    </source>
</evidence>
<comment type="pathway">
    <text evidence="2">Glycan metabolism; osmoregulated periplasmic glucan (OPG) biosynthesis.</text>
</comment>
<dbReference type="FunFam" id="2.70.98.10:FF:000001">
    <property type="entry name" value="Glucans biosynthesis protein G"/>
    <property type="match status" value="1"/>
</dbReference>
<dbReference type="Pfam" id="PF04349">
    <property type="entry name" value="MdoG"/>
    <property type="match status" value="1"/>
</dbReference>
<dbReference type="PANTHER" id="PTHR30504">
    <property type="entry name" value="GLUCANS BIOSYNTHESIS PROTEIN"/>
    <property type="match status" value="1"/>
</dbReference>
<dbReference type="EMBL" id="CP018889">
    <property type="protein sequence ID" value="AUI69541.1"/>
    <property type="molecule type" value="Genomic_DNA"/>
</dbReference>
<dbReference type="InterPro" id="IPR014756">
    <property type="entry name" value="Ig_E-set"/>
</dbReference>
<dbReference type="InterPro" id="IPR014438">
    <property type="entry name" value="Glucan_biosyn_MdoG/MdoD"/>
</dbReference>
<evidence type="ECO:0000256" key="6">
    <source>
        <dbReference type="ARBA" id="ARBA00022764"/>
    </source>
</evidence>
<organism evidence="9 10">
    <name type="scientific">Beggiatoa leptomitoformis</name>
    <dbReference type="NCBI Taxonomy" id="288004"/>
    <lineage>
        <taxon>Bacteria</taxon>
        <taxon>Pseudomonadati</taxon>
        <taxon>Pseudomonadota</taxon>
        <taxon>Gammaproteobacteria</taxon>
        <taxon>Thiotrichales</taxon>
        <taxon>Thiotrichaceae</taxon>
        <taxon>Beggiatoa</taxon>
    </lineage>
</organism>